<keyword evidence="1" id="KW-0812">Transmembrane</keyword>
<protein>
    <recommendedName>
        <fullName evidence="4">Mannosyl-glycoprotein endo-beta-N-acetylglucosamidase-like domain-containing protein</fullName>
    </recommendedName>
</protein>
<comment type="caution">
    <text evidence="2">The sequence shown here is derived from an EMBL/GenBank/DDBJ whole genome shotgun (WGS) entry which is preliminary data.</text>
</comment>
<accession>A0A1F6AQZ1</accession>
<reference evidence="2 3" key="1">
    <citation type="journal article" date="2016" name="Nat. Commun.">
        <title>Thousands of microbial genomes shed light on interconnected biogeochemical processes in an aquifer system.</title>
        <authorList>
            <person name="Anantharaman K."/>
            <person name="Brown C.T."/>
            <person name="Hug L.A."/>
            <person name="Sharon I."/>
            <person name="Castelle C.J."/>
            <person name="Probst A.J."/>
            <person name="Thomas B.C."/>
            <person name="Singh A."/>
            <person name="Wilkins M.J."/>
            <person name="Karaoz U."/>
            <person name="Brodie E.L."/>
            <person name="Williams K.H."/>
            <person name="Hubbard S.S."/>
            <person name="Banfield J.F."/>
        </authorList>
    </citation>
    <scope>NUCLEOTIDE SEQUENCE [LARGE SCALE GENOMIC DNA]</scope>
</reference>
<evidence type="ECO:0008006" key="4">
    <source>
        <dbReference type="Google" id="ProtNLM"/>
    </source>
</evidence>
<organism evidence="2 3">
    <name type="scientific">Candidatus Gottesmanbacteria bacterium RIFCSPLOWO2_01_FULL_39_12b</name>
    <dbReference type="NCBI Taxonomy" id="1798388"/>
    <lineage>
        <taxon>Bacteria</taxon>
        <taxon>Candidatus Gottesmaniibacteriota</taxon>
    </lineage>
</organism>
<sequence length="199" mass="22645">MKLILYLIVWFPISSLLLLISLFILSHNKYKLNVYADKYFSEEHNSIESILGTKVVSIQVTPSNDIRIIALEKFLTDRKSPLTSFTRVIVAQADLWGIDYTIVPAIAMQESNGCNRIPYNSNNCWGYGIYGNNITYFNSYEEAIAQVSKIIKEAYIKKGLTNITLLEDRWAPSSNGLWSSSVNYFINLIKEVEKKTPAS</sequence>
<feature type="transmembrane region" description="Helical" evidence="1">
    <location>
        <begin position="6"/>
        <end position="25"/>
    </location>
</feature>
<dbReference type="AlphaFoldDB" id="A0A1F6AQZ1"/>
<evidence type="ECO:0000313" key="3">
    <source>
        <dbReference type="Proteomes" id="UP000176609"/>
    </source>
</evidence>
<proteinExistence type="predicted"/>
<dbReference type="Proteomes" id="UP000176609">
    <property type="component" value="Unassembled WGS sequence"/>
</dbReference>
<name>A0A1F6AQZ1_9BACT</name>
<dbReference type="EMBL" id="MFJR01000007">
    <property type="protein sequence ID" value="OGG26903.1"/>
    <property type="molecule type" value="Genomic_DNA"/>
</dbReference>
<keyword evidence="1" id="KW-0472">Membrane</keyword>
<evidence type="ECO:0000256" key="1">
    <source>
        <dbReference type="SAM" id="Phobius"/>
    </source>
</evidence>
<gene>
    <name evidence="2" type="ORF">A2960_02020</name>
</gene>
<keyword evidence="1" id="KW-1133">Transmembrane helix</keyword>
<evidence type="ECO:0000313" key="2">
    <source>
        <dbReference type="EMBL" id="OGG26903.1"/>
    </source>
</evidence>